<dbReference type="PANTHER" id="PTHR30151:SF41">
    <property type="entry name" value="ABC TRANSPORTER PERMEASE PROTEIN"/>
    <property type="match status" value="1"/>
</dbReference>
<evidence type="ECO:0000256" key="2">
    <source>
        <dbReference type="ARBA" id="ARBA00022448"/>
    </source>
</evidence>
<evidence type="ECO:0000256" key="4">
    <source>
        <dbReference type="ARBA" id="ARBA00022692"/>
    </source>
</evidence>
<dbReference type="Pfam" id="PF00528">
    <property type="entry name" value="BPD_transp_1"/>
    <property type="match status" value="1"/>
</dbReference>
<dbReference type="InterPro" id="IPR000515">
    <property type="entry name" value="MetI-like"/>
</dbReference>
<organism evidence="10 11">
    <name type="scientific">Caulobacter flavus</name>
    <dbReference type="NCBI Taxonomy" id="1679497"/>
    <lineage>
        <taxon>Bacteria</taxon>
        <taxon>Pseudomonadati</taxon>
        <taxon>Pseudomonadota</taxon>
        <taxon>Alphaproteobacteria</taxon>
        <taxon>Caulobacterales</taxon>
        <taxon>Caulobacteraceae</taxon>
        <taxon>Caulobacter</taxon>
    </lineage>
</organism>
<name>A0A2N5CRY5_9CAUL</name>
<dbReference type="PROSITE" id="PS50928">
    <property type="entry name" value="ABC_TM1"/>
    <property type="match status" value="1"/>
</dbReference>
<dbReference type="InterPro" id="IPR035906">
    <property type="entry name" value="MetI-like_sf"/>
</dbReference>
<feature type="transmembrane region" description="Helical" evidence="7">
    <location>
        <begin position="48"/>
        <end position="80"/>
    </location>
</feature>
<feature type="domain" description="ABC transmembrane type-1" evidence="8">
    <location>
        <begin position="53"/>
        <end position="240"/>
    </location>
</feature>
<dbReference type="SUPFAM" id="SSF161098">
    <property type="entry name" value="MetI-like"/>
    <property type="match status" value="1"/>
</dbReference>
<dbReference type="Gene3D" id="1.10.3720.10">
    <property type="entry name" value="MetI-like"/>
    <property type="match status" value="1"/>
</dbReference>
<dbReference type="GO" id="GO:0005886">
    <property type="term" value="C:plasma membrane"/>
    <property type="evidence" value="ECO:0007669"/>
    <property type="project" value="UniProtKB-SubCell"/>
</dbReference>
<dbReference type="AlphaFoldDB" id="A0A2N5CRY5"/>
<keyword evidence="4 7" id="KW-0812">Transmembrane</keyword>
<protein>
    <submittedName>
        <fullName evidence="10">ABC transporter permease</fullName>
    </submittedName>
</protein>
<reference evidence="9 12" key="2">
    <citation type="submission" date="2018-01" db="EMBL/GenBank/DDBJ databases">
        <title>Complete genome sequence of Caulobacter flavus RHGG3.</title>
        <authorList>
            <person name="Yang E."/>
        </authorList>
    </citation>
    <scope>NUCLEOTIDE SEQUENCE [LARGE SCALE GENOMIC DNA]</scope>
    <source>
        <strain evidence="9 12">RHGG3</strain>
    </source>
</reference>
<sequence>MNRRLAPVLFVAFLLAAWEGACRGLHVPAYLLPAPSAVAKALVEAGPLLALSAWGTLSTALAGLVLAALIALALAFAAALKPIVEDAFAPVAAILQVTPVIAIAPLVTIWAGIDHPGRAVTALAAVIAFFPIYSGAIAGLKAADPDLSRLFDLYGATGWQRLWRLALPSALPSILEGLKVAAGLALVGAVAAEFVAGSGSSQGLAWRMLESFNRLQTARGFAALAVLAGMGVALHAALAAAEARLLAWWRGRQ</sequence>
<evidence type="ECO:0000313" key="10">
    <source>
        <dbReference type="EMBL" id="PLR12738.1"/>
    </source>
</evidence>
<keyword evidence="2 7" id="KW-0813">Transport</keyword>
<dbReference type="Proteomes" id="UP000281192">
    <property type="component" value="Chromosome"/>
</dbReference>
<comment type="subcellular location">
    <subcellularLocation>
        <location evidence="1 7">Cell membrane</location>
        <topology evidence="1 7">Multi-pass membrane protein</topology>
    </subcellularLocation>
</comment>
<gene>
    <name evidence="9" type="ORF">C1707_09285</name>
    <name evidence="10" type="ORF">CFHF_14970</name>
</gene>
<keyword evidence="3" id="KW-1003">Cell membrane</keyword>
<dbReference type="EMBL" id="CP026100">
    <property type="protein sequence ID" value="AYV46440.1"/>
    <property type="molecule type" value="Genomic_DNA"/>
</dbReference>
<evidence type="ECO:0000313" key="9">
    <source>
        <dbReference type="EMBL" id="AYV46440.1"/>
    </source>
</evidence>
<evidence type="ECO:0000259" key="8">
    <source>
        <dbReference type="PROSITE" id="PS50928"/>
    </source>
</evidence>
<dbReference type="EMBL" id="PJRQ01000030">
    <property type="protein sequence ID" value="PLR12738.1"/>
    <property type="molecule type" value="Genomic_DNA"/>
</dbReference>
<dbReference type="GO" id="GO:0055085">
    <property type="term" value="P:transmembrane transport"/>
    <property type="evidence" value="ECO:0007669"/>
    <property type="project" value="InterPro"/>
</dbReference>
<feature type="transmembrane region" description="Helical" evidence="7">
    <location>
        <begin position="220"/>
        <end position="241"/>
    </location>
</feature>
<evidence type="ECO:0000313" key="12">
    <source>
        <dbReference type="Proteomes" id="UP000281192"/>
    </source>
</evidence>
<evidence type="ECO:0000256" key="6">
    <source>
        <dbReference type="ARBA" id="ARBA00023136"/>
    </source>
</evidence>
<keyword evidence="6 7" id="KW-0472">Membrane</keyword>
<evidence type="ECO:0000313" key="11">
    <source>
        <dbReference type="Proteomes" id="UP000234483"/>
    </source>
</evidence>
<evidence type="ECO:0000256" key="1">
    <source>
        <dbReference type="ARBA" id="ARBA00004651"/>
    </source>
</evidence>
<keyword evidence="5 7" id="KW-1133">Transmembrane helix</keyword>
<dbReference type="OrthoDB" id="9792509at2"/>
<keyword evidence="12" id="KW-1185">Reference proteome</keyword>
<comment type="similarity">
    <text evidence="7">Belongs to the binding-protein-dependent transport system permease family.</text>
</comment>
<dbReference type="KEGG" id="cfh:C1707_09285"/>
<feature type="transmembrane region" description="Helical" evidence="7">
    <location>
        <begin position="119"/>
        <end position="140"/>
    </location>
</feature>
<evidence type="ECO:0000256" key="5">
    <source>
        <dbReference type="ARBA" id="ARBA00022989"/>
    </source>
</evidence>
<dbReference type="CDD" id="cd06261">
    <property type="entry name" value="TM_PBP2"/>
    <property type="match status" value="1"/>
</dbReference>
<proteinExistence type="inferred from homology"/>
<dbReference type="Proteomes" id="UP000234483">
    <property type="component" value="Unassembled WGS sequence"/>
</dbReference>
<evidence type="ECO:0000256" key="3">
    <source>
        <dbReference type="ARBA" id="ARBA00022475"/>
    </source>
</evidence>
<dbReference type="PANTHER" id="PTHR30151">
    <property type="entry name" value="ALKANE SULFONATE ABC TRANSPORTER-RELATED, MEMBRANE SUBUNIT"/>
    <property type="match status" value="1"/>
</dbReference>
<dbReference type="RefSeq" id="WP_101713802.1">
    <property type="nucleotide sequence ID" value="NZ_CP026100.1"/>
</dbReference>
<feature type="transmembrane region" description="Helical" evidence="7">
    <location>
        <begin position="87"/>
        <end position="113"/>
    </location>
</feature>
<accession>A0A2N5CRY5</accession>
<evidence type="ECO:0000256" key="7">
    <source>
        <dbReference type="RuleBase" id="RU363032"/>
    </source>
</evidence>
<reference evidence="10 11" key="1">
    <citation type="submission" date="2017-12" db="EMBL/GenBank/DDBJ databases">
        <title>The genome sequence of Caulobacter flavus CGMCC1 15093.</title>
        <authorList>
            <person name="Gao J."/>
            <person name="Mao X."/>
            <person name="Sun J."/>
        </authorList>
    </citation>
    <scope>NUCLEOTIDE SEQUENCE [LARGE SCALE GENOMIC DNA]</scope>
    <source>
        <strain evidence="10 11">CGMCC1 15093</strain>
    </source>
</reference>